<dbReference type="SUPFAM" id="SSF47095">
    <property type="entry name" value="HMG-box"/>
    <property type="match status" value="1"/>
</dbReference>
<sequence length="228" mass="26318">MGGAPDVEHVKRPMNAFMVWSRIRRKRISLEYPRLHNSEISKLLGAEWKLLPEGEKRPFIDEAKRLRSQHMLDHPDYKYRPRRKPKMESCHRNPEQTVNHGEAVQFSFNRSFYGQHSVNEHSPLMQFPAIAEQKVNPTLPLTISIPPTTERITASYYQDHHQKADSLGQENTSLEACHPDYGHNLPSLPPYTSLPGTLHHRALLRAASFYAYHDLASNSGFPVYFPQI</sequence>
<evidence type="ECO:0000256" key="4">
    <source>
        <dbReference type="PROSITE-ProRule" id="PRU00267"/>
    </source>
</evidence>
<dbReference type="GO" id="GO:0000978">
    <property type="term" value="F:RNA polymerase II cis-regulatory region sequence-specific DNA binding"/>
    <property type="evidence" value="ECO:0007669"/>
    <property type="project" value="TreeGrafter"/>
</dbReference>
<comment type="subcellular location">
    <subcellularLocation>
        <location evidence="1">Nucleus</location>
    </subcellularLocation>
</comment>
<dbReference type="SMART" id="SM00398">
    <property type="entry name" value="HMG"/>
    <property type="match status" value="1"/>
</dbReference>
<dbReference type="EMBL" id="JAPWTK010000180">
    <property type="protein sequence ID" value="KAJ8946664.1"/>
    <property type="molecule type" value="Genomic_DNA"/>
</dbReference>
<dbReference type="InterPro" id="IPR009071">
    <property type="entry name" value="HMG_box_dom"/>
</dbReference>
<dbReference type="Proteomes" id="UP001162162">
    <property type="component" value="Unassembled WGS sequence"/>
</dbReference>
<evidence type="ECO:0000256" key="2">
    <source>
        <dbReference type="ARBA" id="ARBA00023125"/>
    </source>
</evidence>
<feature type="region of interest" description="Disordered" evidence="5">
    <location>
        <begin position="76"/>
        <end position="95"/>
    </location>
</feature>
<evidence type="ECO:0000256" key="5">
    <source>
        <dbReference type="SAM" id="MobiDB-lite"/>
    </source>
</evidence>
<dbReference type="InterPro" id="IPR050140">
    <property type="entry name" value="SRY-related_HMG-box_TF-like"/>
</dbReference>
<dbReference type="GO" id="GO:0001228">
    <property type="term" value="F:DNA-binding transcription activator activity, RNA polymerase II-specific"/>
    <property type="evidence" value="ECO:0007669"/>
    <property type="project" value="TreeGrafter"/>
</dbReference>
<feature type="domain" description="HMG box" evidence="6">
    <location>
        <begin position="10"/>
        <end position="78"/>
    </location>
</feature>
<dbReference type="PROSITE" id="PS50118">
    <property type="entry name" value="HMG_BOX_2"/>
    <property type="match status" value="1"/>
</dbReference>
<evidence type="ECO:0000256" key="1">
    <source>
        <dbReference type="ARBA" id="ARBA00004123"/>
    </source>
</evidence>
<protein>
    <recommendedName>
        <fullName evidence="6">HMG box domain-containing protein</fullName>
    </recommendedName>
</protein>
<keyword evidence="3 4" id="KW-0539">Nucleus</keyword>
<feature type="DNA-binding region" description="HMG box" evidence="4">
    <location>
        <begin position="10"/>
        <end position="78"/>
    </location>
</feature>
<dbReference type="PANTHER" id="PTHR10270">
    <property type="entry name" value="SOX TRANSCRIPTION FACTOR"/>
    <property type="match status" value="1"/>
</dbReference>
<organism evidence="7 8">
    <name type="scientific">Aromia moschata</name>
    <dbReference type="NCBI Taxonomy" id="1265417"/>
    <lineage>
        <taxon>Eukaryota</taxon>
        <taxon>Metazoa</taxon>
        <taxon>Ecdysozoa</taxon>
        <taxon>Arthropoda</taxon>
        <taxon>Hexapoda</taxon>
        <taxon>Insecta</taxon>
        <taxon>Pterygota</taxon>
        <taxon>Neoptera</taxon>
        <taxon>Endopterygota</taxon>
        <taxon>Coleoptera</taxon>
        <taxon>Polyphaga</taxon>
        <taxon>Cucujiformia</taxon>
        <taxon>Chrysomeloidea</taxon>
        <taxon>Cerambycidae</taxon>
        <taxon>Cerambycinae</taxon>
        <taxon>Callichromatini</taxon>
        <taxon>Aromia</taxon>
    </lineage>
</organism>
<dbReference type="GO" id="GO:0000122">
    <property type="term" value="P:negative regulation of transcription by RNA polymerase II"/>
    <property type="evidence" value="ECO:0007669"/>
    <property type="project" value="TreeGrafter"/>
</dbReference>
<name>A0AAV8Y7E4_9CUCU</name>
<keyword evidence="2 4" id="KW-0238">DNA-binding</keyword>
<comment type="caution">
    <text evidence="7">The sequence shown here is derived from an EMBL/GenBank/DDBJ whole genome shotgun (WGS) entry which is preliminary data.</text>
</comment>
<dbReference type="Pfam" id="PF00505">
    <property type="entry name" value="HMG_box"/>
    <property type="match status" value="1"/>
</dbReference>
<dbReference type="InterPro" id="IPR036910">
    <property type="entry name" value="HMG_box_dom_sf"/>
</dbReference>
<dbReference type="FunFam" id="1.10.30.10:FF:000002">
    <property type="entry name" value="transcription factor Sox-2"/>
    <property type="match status" value="1"/>
</dbReference>
<reference evidence="7" key="1">
    <citation type="journal article" date="2023" name="Insect Mol. Biol.">
        <title>Genome sequencing provides insights into the evolution of gene families encoding plant cell wall-degrading enzymes in longhorned beetles.</title>
        <authorList>
            <person name="Shin N.R."/>
            <person name="Okamura Y."/>
            <person name="Kirsch R."/>
            <person name="Pauchet Y."/>
        </authorList>
    </citation>
    <scope>NUCLEOTIDE SEQUENCE</scope>
    <source>
        <strain evidence="7">AMC_N1</strain>
    </source>
</reference>
<dbReference type="GO" id="GO:0005634">
    <property type="term" value="C:nucleus"/>
    <property type="evidence" value="ECO:0007669"/>
    <property type="project" value="UniProtKB-SubCell"/>
</dbReference>
<keyword evidence="8" id="KW-1185">Reference proteome</keyword>
<proteinExistence type="predicted"/>
<evidence type="ECO:0000313" key="7">
    <source>
        <dbReference type="EMBL" id="KAJ8946664.1"/>
    </source>
</evidence>
<evidence type="ECO:0000259" key="6">
    <source>
        <dbReference type="PROSITE" id="PS50118"/>
    </source>
</evidence>
<dbReference type="AlphaFoldDB" id="A0AAV8Y7E4"/>
<dbReference type="GO" id="GO:0007420">
    <property type="term" value="P:brain development"/>
    <property type="evidence" value="ECO:0007669"/>
    <property type="project" value="TreeGrafter"/>
</dbReference>
<dbReference type="CDD" id="cd22028">
    <property type="entry name" value="HMG-box_SoxA_SoxB_SoxG"/>
    <property type="match status" value="1"/>
</dbReference>
<gene>
    <name evidence="7" type="ORF">NQ318_019976</name>
</gene>
<dbReference type="Gene3D" id="1.10.30.10">
    <property type="entry name" value="High mobility group box domain"/>
    <property type="match status" value="1"/>
</dbReference>
<accession>A0AAV8Y7E4</accession>
<dbReference type="GO" id="GO:0030182">
    <property type="term" value="P:neuron differentiation"/>
    <property type="evidence" value="ECO:0007669"/>
    <property type="project" value="TreeGrafter"/>
</dbReference>
<dbReference type="PANTHER" id="PTHR10270:SF323">
    <property type="entry name" value="TRANSCRIPTION FACTOR SOX-14-RELATED"/>
    <property type="match status" value="1"/>
</dbReference>
<evidence type="ECO:0000313" key="8">
    <source>
        <dbReference type="Proteomes" id="UP001162162"/>
    </source>
</evidence>
<evidence type="ECO:0000256" key="3">
    <source>
        <dbReference type="ARBA" id="ARBA00023242"/>
    </source>
</evidence>